<feature type="domain" description="Vacuolar membrane-associated protein Iml1 N-terminal" evidence="3">
    <location>
        <begin position="86"/>
        <end position="373"/>
    </location>
</feature>
<protein>
    <submittedName>
        <fullName evidence="6">CG12090</fullName>
    </submittedName>
</protein>
<reference evidence="6 7" key="1">
    <citation type="submission" date="2015-08" db="EMBL/GenBank/DDBJ databases">
        <title>Ancestral chromatin configuration constrains chromatin evolution on differentiating sex chromosomes in Drosophila.</title>
        <authorList>
            <person name="Zhou Q."/>
            <person name="Bachtrog D."/>
        </authorList>
    </citation>
    <scope>NUCLEOTIDE SEQUENCE [LARGE SCALE GENOMIC DNA]</scope>
    <source>
        <tissue evidence="6">Whole larvae</tissue>
    </source>
</reference>
<dbReference type="InterPro" id="IPR048255">
    <property type="entry name" value="IML1_N"/>
</dbReference>
<evidence type="ECO:0000256" key="2">
    <source>
        <dbReference type="SAM" id="Phobius"/>
    </source>
</evidence>
<dbReference type="EMBL" id="CP012525">
    <property type="protein sequence ID" value="ALC43654.1"/>
    <property type="molecule type" value="Genomic_DNA"/>
</dbReference>
<feature type="transmembrane region" description="Helical" evidence="2">
    <location>
        <begin position="1046"/>
        <end position="1068"/>
    </location>
</feature>
<keyword evidence="2" id="KW-1133">Transmembrane helix</keyword>
<accession>A0A0M4E9B1</accession>
<dbReference type="GO" id="GO:0034198">
    <property type="term" value="P:cellular response to amino acid starvation"/>
    <property type="evidence" value="ECO:0007669"/>
    <property type="project" value="TreeGrafter"/>
</dbReference>
<organism evidence="6 7">
    <name type="scientific">Drosophila busckii</name>
    <name type="common">Fruit fly</name>
    <dbReference type="NCBI Taxonomy" id="30019"/>
    <lineage>
        <taxon>Eukaryota</taxon>
        <taxon>Metazoa</taxon>
        <taxon>Ecdysozoa</taxon>
        <taxon>Arthropoda</taxon>
        <taxon>Hexapoda</taxon>
        <taxon>Insecta</taxon>
        <taxon>Pterygota</taxon>
        <taxon>Neoptera</taxon>
        <taxon>Endopterygota</taxon>
        <taxon>Diptera</taxon>
        <taxon>Brachycera</taxon>
        <taxon>Muscomorpha</taxon>
        <taxon>Ephydroidea</taxon>
        <taxon>Drosophilidae</taxon>
        <taxon>Drosophila</taxon>
    </lineage>
</organism>
<proteinExistence type="predicted"/>
<dbReference type="GO" id="GO:0010508">
    <property type="term" value="P:positive regulation of autophagy"/>
    <property type="evidence" value="ECO:0007669"/>
    <property type="project" value="TreeGrafter"/>
</dbReference>
<feature type="domain" description="IML1 N-terminal double psi beta-barrel" evidence="5">
    <location>
        <begin position="3"/>
        <end position="75"/>
    </location>
</feature>
<dbReference type="Proteomes" id="UP000494163">
    <property type="component" value="Chromosome 3L"/>
</dbReference>
<evidence type="ECO:0000259" key="3">
    <source>
        <dbReference type="Pfam" id="PF12257"/>
    </source>
</evidence>
<dbReference type="GO" id="GO:1990130">
    <property type="term" value="C:GATOR1 complex"/>
    <property type="evidence" value="ECO:0007669"/>
    <property type="project" value="TreeGrafter"/>
</dbReference>
<evidence type="ECO:0000259" key="4">
    <source>
        <dbReference type="Pfam" id="PF19418"/>
    </source>
</evidence>
<keyword evidence="7" id="KW-1185">Reference proteome</keyword>
<evidence type="ECO:0000259" key="5">
    <source>
        <dbReference type="Pfam" id="PF23013"/>
    </source>
</evidence>
<keyword evidence="2" id="KW-0812">Transmembrane</keyword>
<dbReference type="GO" id="GO:1904262">
    <property type="term" value="P:negative regulation of TORC1 signaling"/>
    <property type="evidence" value="ECO:0007669"/>
    <property type="project" value="TreeGrafter"/>
</dbReference>
<dbReference type="InterPro" id="IPR045838">
    <property type="entry name" value="DEPDC5_CTD"/>
</dbReference>
<sequence>MVNADLVLNPQDHPTAKVGDVVEIYAPDDENGTHLLLQITELNEQSKTGRNAISIESGIAIAFRMRSYSNVVMRIVNPADVALDSIEITFKDQYMGRSEMWRLKTYLTNTCVYVNKKIDYNDMQIRCQVYEMWSQGERVASGVISEDTKIVFRSSTSMVYLFLQMSSEMWDFDIHGDLYFEKAVNGFLTELFQKWKKLGCNHEVTIVLFSRTFYAAKSLDEFPLHMRDCLQLDYKGRYYEDFYRVAIQNERNDDWCTVLAQLRKLFTSYQETVLRYHEREHMHIPHATNSTATQGNFLEVLNISLNTFEKHYLDRTFDRTGQLSVVITPGVGVFSVDRELTNITKQRIIDNGVGSDLVCVGEQPLHAVPLLKFHNKDTTLTSADDYSLPHWINLSFYSTNKKIAYSNFIPRIKLPIFSTVEDPNVDEVELNFLSCSQSEYIHNSLFDYDAYDEQIFQPLPAQSTCSLQRVVRAKKTSVPSFETYAYRTNEWENLTPTKIPSLRRKMSDPDIHHGTSGMLAALSDATNLSESLASEKNARRSIVSIAPIVRPGRALINPFDPSHVTINLTSNRRRWTHIFPKGPTGVLIQQHHYQAVPAKSVNSVSYQQRQPSNNNNAVHSNNNEGEYQVNDGEQCEQLSQHSLLSQNKSEEKPDFFKRRHNSAANVPTLTATQTKSYLWGATGEQEWTPAITTASPADLAHLLQRTVGLQRLQCMSILHSSEAIAPGYLDELYGELRAAPDAHLSLLPQLIGTEHSTGRLVDLTPQQTLFLVFARHTWDPVLKLHTDLARGRRYCKTLFLLQRVKSRAALLSFFQYLWLQGFRSALVQIGGEQLYRMDPYPSLQLVQLNRTPDAPLIFPRPGRRNLQGYKLRLPVQLDVPSTFWYCNKQTGELQLDGIGGTMMSEFMRHINVRLELQPLYVNESNNLNMPALLQLLEEQRAELSPHKFTTLGRSVYVDYSYPFRIVQRCFMVPLHDSVPRGLYIFLPFQTPVWLSAALLFLVIFLVRWLAHRRLQLFSRFSSLLGIPGSQSAAQASYFHRLPWPRYLSKLFACLCIVFGVFIFVQMYATKLMALFSVTIRHKPSLTLDELLALPYPILVSPGEVAGIISSFGHEAAFHRRFAYAPPGEFYGQRTQMQAGYVYPISTIRWNFVSQQQRYLHHKRFWLSKLCYGTFPYQFQLAIDSHFKEPLHRFELHAHEAGLPSYWQRGWYTRALSFGFVHDFESAENFELRHQLCPLSLHLLAPVLYFYLFGLTLSLGAGKASGSATSHQHLKPIVESEHNNFGCSPPEATAEIGKGKILIGVDWKSLSIPACLPITTDYFPDKRSLHNDYVISDYTLLPDDVNLDYAKSRAVYRKPLSTEEVCKEIVSQRLAQGFQLIVVEDKQSNSSYICQSSVSNGNSQCTSAVQPLQPPSENKKEYLLSIGRIFHKISLSGSVITVTGYNPRHPYPPINVDYRYRFHAPQHETYEISGVNFTTEKLEHFNWNHMDLYICTRGDVDYPLMESLKYWRFRMYLLPRENMVNKIVNFGCQRCDIFTEAVVDNTREQVEDFVRLIENVSKLKRQFGRKARVRFLSSNFTYNAFTFGLGSINVRSKLEASRISRIPDATAAAVLPSNDQDDGFPVDVKFSEQATLLEIFEAMKHPVSGVGYFSQTQSLPSCTFISYDALIWLRSRLDPKRQPLELLEAMRKERMICHASGDWSQPVVAGFVFYYVVQQDKKAKDYAPPLNDYSAFVNEWLEIEFQGTSFLWYDEPAPSQVPNFLRDVPAPQSWTEYCRNKRAYRDSHLEIDVNQKSDRMEWGHVKHHTVMQPGFAFELVVEWVTSSGPIVSDLISGWMRKANHCGYQLVSVPADPMAEPFTEKSDPLRGPIFIPLCVTFLPDGVPLFEEFPEETRADRMLFLQEAILARFGFLPCVLEEKSPWIKDLPKEYQYVHCTGNMFALIRCANKNYQVESPSRQEANVTRCVYGHTNNTNVPKKVGFLWAWNHMIPNKKWKAQTINNSADGELFQLRMLRDFREFCSNSDQRLANFWTQSQELKRKSLKLEQNNNNTDEMKVKLVIQVGSQ</sequence>
<gene>
    <name evidence="6" type="ORF">Dbus_chr3Lg820</name>
</gene>
<dbReference type="Pfam" id="PF23013">
    <property type="entry name" value="IML1_N"/>
    <property type="match status" value="1"/>
</dbReference>
<dbReference type="GO" id="GO:0005765">
    <property type="term" value="C:lysosomal membrane"/>
    <property type="evidence" value="ECO:0007669"/>
    <property type="project" value="TreeGrafter"/>
</dbReference>
<dbReference type="InterPro" id="IPR027244">
    <property type="entry name" value="IML1"/>
</dbReference>
<dbReference type="GO" id="GO:0005096">
    <property type="term" value="F:GTPase activator activity"/>
    <property type="evidence" value="ECO:0007669"/>
    <property type="project" value="InterPro"/>
</dbReference>
<name>A0A0M4E9B1_DROBS</name>
<dbReference type="OrthoDB" id="7955835at2759"/>
<dbReference type="PANTHER" id="PTHR13179:SF8">
    <property type="entry name" value="GATOR COMPLEX PROTEIN DEPDC5"/>
    <property type="match status" value="1"/>
</dbReference>
<feature type="region of interest" description="Disordered" evidence="1">
    <location>
        <begin position="600"/>
        <end position="628"/>
    </location>
</feature>
<dbReference type="Pfam" id="PF19418">
    <property type="entry name" value="DEPDC5_CTD"/>
    <property type="match status" value="1"/>
</dbReference>
<dbReference type="PANTHER" id="PTHR13179">
    <property type="entry name" value="DEP DOMAIN CONTAINING PROTEIN 5"/>
    <property type="match status" value="1"/>
</dbReference>
<feature type="domain" description="DEPDC5 C-terminal" evidence="4">
    <location>
        <begin position="1729"/>
        <end position="2025"/>
    </location>
</feature>
<evidence type="ECO:0000313" key="6">
    <source>
        <dbReference type="EMBL" id="ALC43654.1"/>
    </source>
</evidence>
<evidence type="ECO:0000256" key="1">
    <source>
        <dbReference type="SAM" id="MobiDB-lite"/>
    </source>
</evidence>
<evidence type="ECO:0000313" key="7">
    <source>
        <dbReference type="Proteomes" id="UP000494163"/>
    </source>
</evidence>
<feature type="compositionally biased region" description="Low complexity" evidence="1">
    <location>
        <begin position="613"/>
        <end position="623"/>
    </location>
</feature>
<dbReference type="Pfam" id="PF12257">
    <property type="entry name" value="IML1"/>
    <property type="match status" value="1"/>
</dbReference>
<dbReference type="OMA" id="SWMNATP"/>
<feature type="compositionally biased region" description="Polar residues" evidence="1">
    <location>
        <begin position="600"/>
        <end position="612"/>
    </location>
</feature>
<keyword evidence="2" id="KW-0472">Membrane</keyword>
<feature type="transmembrane region" description="Helical" evidence="2">
    <location>
        <begin position="992"/>
        <end position="1010"/>
    </location>
</feature>
<dbReference type="InterPro" id="IPR055213">
    <property type="entry name" value="IML1_double_psi_beta_barrel"/>
</dbReference>
<dbReference type="STRING" id="30019.A0A0M4E9B1"/>